<proteinExistence type="predicted"/>
<evidence type="ECO:0000256" key="1">
    <source>
        <dbReference type="SAM" id="MobiDB-lite"/>
    </source>
</evidence>
<reference evidence="2 3" key="1">
    <citation type="submission" date="2021-02" db="EMBL/GenBank/DDBJ databases">
        <title>Safari Cat Assemblies.</title>
        <authorList>
            <person name="Bredemeyer K.R."/>
            <person name="Murphy W.J."/>
        </authorList>
    </citation>
    <scope>NUCLEOTIDE SEQUENCE [LARGE SCALE GENOMIC DNA]</scope>
</reference>
<evidence type="ECO:0000313" key="3">
    <source>
        <dbReference type="Proteomes" id="UP000823872"/>
    </source>
</evidence>
<organism evidence="2 3">
    <name type="scientific">Felis catus</name>
    <name type="common">Cat</name>
    <name type="synonym">Felis silvestris catus</name>
    <dbReference type="NCBI Taxonomy" id="9685"/>
    <lineage>
        <taxon>Eukaryota</taxon>
        <taxon>Metazoa</taxon>
        <taxon>Chordata</taxon>
        <taxon>Craniata</taxon>
        <taxon>Vertebrata</taxon>
        <taxon>Euteleostomi</taxon>
        <taxon>Mammalia</taxon>
        <taxon>Eutheria</taxon>
        <taxon>Laurasiatheria</taxon>
        <taxon>Carnivora</taxon>
        <taxon>Feliformia</taxon>
        <taxon>Felidae</taxon>
        <taxon>Felinae</taxon>
        <taxon>Felis</taxon>
    </lineage>
</organism>
<sequence length="269" mass="30091">MLKSQLRPTHKAPLHPREDNPPKDLNCPVLEGLYITEPKTIQELLCSPSKYRLEILEWMCIRVCPSWQDKFSSLKGAPVEVKIQEMVRLGQELMLCGLDDQELLKGRACAQKQLRFMNQLLDGVQSLTAGCCSRSSSVKEHLEDTREKNEVLLGELFSSPHLQTLLSPECEPWSLDIQPFLRQQSGAWQRASPCVELEDVNVVELGRQLQESAAKLQALRVEVRGAGSRGPRGLGLRARLQGPRFVSRARNVTSPASGAPPLQRMCCEG</sequence>
<protein>
    <recommendedName>
        <fullName evidence="4">HAUS augmin like complex subunit 7</fullName>
    </recommendedName>
</protein>
<name>A0ABI7VRI5_FELCA</name>
<dbReference type="Ensembl" id="ENSFCTT00005001635.1">
    <property type="protein sequence ID" value="ENSFCTP00005000785.1"/>
    <property type="gene ID" value="ENSFCTG00005000633.1"/>
</dbReference>
<evidence type="ECO:0008006" key="4">
    <source>
        <dbReference type="Google" id="ProtNLM"/>
    </source>
</evidence>
<accession>A0ABI7VRI5</accession>
<dbReference type="InterPro" id="IPR029711">
    <property type="entry name" value="Haus7-like"/>
</dbReference>
<dbReference type="PANTHER" id="PTHR14352:SF2">
    <property type="entry name" value="HAUS AUGMIN-LIKE COMPLEX SUBUNIT 7"/>
    <property type="match status" value="1"/>
</dbReference>
<gene>
    <name evidence="2" type="primary">HAUS7</name>
</gene>
<evidence type="ECO:0000313" key="2">
    <source>
        <dbReference type="Ensembl" id="ENSFCTP00005000785.1"/>
    </source>
</evidence>
<dbReference type="PANTHER" id="PTHR14352">
    <property type="entry name" value="HAUS AUGMIN-LIKE COMPLEX SUBUNIT 7"/>
    <property type="match status" value="1"/>
</dbReference>
<keyword evidence="3" id="KW-1185">Reference proteome</keyword>
<dbReference type="Proteomes" id="UP000823872">
    <property type="component" value="Chromosome X"/>
</dbReference>
<reference evidence="2" key="2">
    <citation type="submission" date="2025-08" db="UniProtKB">
        <authorList>
            <consortium name="Ensembl"/>
        </authorList>
    </citation>
    <scope>IDENTIFICATION</scope>
    <source>
        <strain evidence="2">breed Abyssinian</strain>
    </source>
</reference>
<feature type="region of interest" description="Disordered" evidence="1">
    <location>
        <begin position="1"/>
        <end position="24"/>
    </location>
</feature>
<dbReference type="GeneTree" id="ENSGT00390000003937"/>
<reference evidence="2" key="3">
    <citation type="submission" date="2025-09" db="UniProtKB">
        <authorList>
            <consortium name="Ensembl"/>
        </authorList>
    </citation>
    <scope>IDENTIFICATION</scope>
    <source>
        <strain evidence="2">breed Abyssinian</strain>
    </source>
</reference>